<accession>A0A1W1XDX1</accession>
<dbReference type="EMBL" id="FWXH01000003">
    <property type="protein sequence ID" value="SMC22089.1"/>
    <property type="molecule type" value="Genomic_DNA"/>
</dbReference>
<dbReference type="STRING" id="1121291.SAMN02745134_01537"/>
<dbReference type="Pfam" id="PF08282">
    <property type="entry name" value="Hydrolase_3"/>
    <property type="match status" value="1"/>
</dbReference>
<dbReference type="SUPFAM" id="SSF56784">
    <property type="entry name" value="HAD-like"/>
    <property type="match status" value="1"/>
</dbReference>
<dbReference type="InterPro" id="IPR006379">
    <property type="entry name" value="HAD-SF_hydro_IIB"/>
</dbReference>
<name>A0A1W1XDX1_9CLOT</name>
<protein>
    <recommendedName>
        <fullName evidence="3">Cof subfamily of IIB subfamily of haloacid dehalogenase superfamily/HAD-superfamily hydrolase, subfamily IIB</fullName>
    </recommendedName>
</protein>
<sequence>MGNFKMICLDIDGTLLNSNHKISKEVKDTINIVANQKKMLVILVSARMPKGIIFLQKELEINQPIVCYSGALVLDKDGKTISKKYINVLDLEEIYKLVLKYNIHISLYKNDEWYIEKMDYWAMQESEITNIIPKIADFKGLIELWKKEGTGPNKILCMGNADKITFLKENIKVNDLNIYPSKPTYLEIMPANTTKTSAISCLQKKFDVSRAEIITMGDNYNDIDMLEYAGLGIAMGNAPEDVKKHAKDVTLTNDEDGVAEALKKYVL</sequence>
<dbReference type="PANTHER" id="PTHR10000">
    <property type="entry name" value="PHOSPHOSERINE PHOSPHATASE"/>
    <property type="match status" value="1"/>
</dbReference>
<dbReference type="NCBIfam" id="TIGR00099">
    <property type="entry name" value="Cof-subfamily"/>
    <property type="match status" value="1"/>
</dbReference>
<dbReference type="PRINTS" id="PR00119">
    <property type="entry name" value="CATATPASE"/>
</dbReference>
<dbReference type="AlphaFoldDB" id="A0A1W1XDX1"/>
<proteinExistence type="predicted"/>
<dbReference type="NCBIfam" id="TIGR01484">
    <property type="entry name" value="HAD-SF-IIB"/>
    <property type="match status" value="1"/>
</dbReference>
<dbReference type="Gene3D" id="3.40.50.1000">
    <property type="entry name" value="HAD superfamily/HAD-like"/>
    <property type="match status" value="1"/>
</dbReference>
<evidence type="ECO:0008006" key="3">
    <source>
        <dbReference type="Google" id="ProtNLM"/>
    </source>
</evidence>
<organism evidence="1 2">
    <name type="scientific">Clostridium acidisoli DSM 12555</name>
    <dbReference type="NCBI Taxonomy" id="1121291"/>
    <lineage>
        <taxon>Bacteria</taxon>
        <taxon>Bacillati</taxon>
        <taxon>Bacillota</taxon>
        <taxon>Clostridia</taxon>
        <taxon>Eubacteriales</taxon>
        <taxon>Clostridiaceae</taxon>
        <taxon>Clostridium</taxon>
    </lineage>
</organism>
<keyword evidence="2" id="KW-1185">Reference proteome</keyword>
<dbReference type="CDD" id="cd07516">
    <property type="entry name" value="HAD_Pase"/>
    <property type="match status" value="1"/>
</dbReference>
<dbReference type="OrthoDB" id="9781413at2"/>
<dbReference type="InterPro" id="IPR036412">
    <property type="entry name" value="HAD-like_sf"/>
</dbReference>
<dbReference type="PANTHER" id="PTHR10000:SF8">
    <property type="entry name" value="HAD SUPERFAMILY HYDROLASE-LIKE, TYPE 3"/>
    <property type="match status" value="1"/>
</dbReference>
<dbReference type="PROSITE" id="PS01229">
    <property type="entry name" value="COF_2"/>
    <property type="match status" value="1"/>
</dbReference>
<dbReference type="Proteomes" id="UP000192468">
    <property type="component" value="Unassembled WGS sequence"/>
</dbReference>
<evidence type="ECO:0000313" key="2">
    <source>
        <dbReference type="Proteomes" id="UP000192468"/>
    </source>
</evidence>
<dbReference type="RefSeq" id="WP_084115012.1">
    <property type="nucleotide sequence ID" value="NZ_FWXH01000003.1"/>
</dbReference>
<dbReference type="SFLD" id="SFLDS00003">
    <property type="entry name" value="Haloacid_Dehalogenase"/>
    <property type="match status" value="1"/>
</dbReference>
<gene>
    <name evidence="1" type="ORF">SAMN02745134_01537</name>
</gene>
<evidence type="ECO:0000313" key="1">
    <source>
        <dbReference type="EMBL" id="SMC22089.1"/>
    </source>
</evidence>
<reference evidence="1 2" key="1">
    <citation type="submission" date="2017-04" db="EMBL/GenBank/DDBJ databases">
        <authorList>
            <person name="Afonso C.L."/>
            <person name="Miller P.J."/>
            <person name="Scott M.A."/>
            <person name="Spackman E."/>
            <person name="Goraichik I."/>
            <person name="Dimitrov K.M."/>
            <person name="Suarez D.L."/>
            <person name="Swayne D.E."/>
        </authorList>
    </citation>
    <scope>NUCLEOTIDE SEQUENCE [LARGE SCALE GENOMIC DNA]</scope>
    <source>
        <strain evidence="1 2">DSM 12555</strain>
    </source>
</reference>
<dbReference type="SFLD" id="SFLDG01140">
    <property type="entry name" value="C2.B:_Phosphomannomutase_and_P"/>
    <property type="match status" value="1"/>
</dbReference>
<dbReference type="GO" id="GO:0016791">
    <property type="term" value="F:phosphatase activity"/>
    <property type="evidence" value="ECO:0007669"/>
    <property type="project" value="TreeGrafter"/>
</dbReference>
<dbReference type="InterPro" id="IPR023214">
    <property type="entry name" value="HAD_sf"/>
</dbReference>
<dbReference type="InterPro" id="IPR000150">
    <property type="entry name" value="Cof"/>
</dbReference>
<dbReference type="GO" id="GO:0005829">
    <property type="term" value="C:cytosol"/>
    <property type="evidence" value="ECO:0007669"/>
    <property type="project" value="TreeGrafter"/>
</dbReference>
<dbReference type="Gene3D" id="3.30.1240.10">
    <property type="match status" value="1"/>
</dbReference>
<dbReference type="GO" id="GO:0000287">
    <property type="term" value="F:magnesium ion binding"/>
    <property type="evidence" value="ECO:0007669"/>
    <property type="project" value="TreeGrafter"/>
</dbReference>